<dbReference type="SMART" id="SM00852">
    <property type="entry name" value="MoCF_biosynth"/>
    <property type="match status" value="1"/>
</dbReference>
<dbReference type="NCBIfam" id="TIGR00200">
    <property type="entry name" value="cinA_nterm"/>
    <property type="match status" value="1"/>
</dbReference>
<sequence>MSGSRRSAPRQSAAIVAVGDELLGGAHPDLNGPWLAAELEELGIAVEHVHVVGDDELALAELLRELCAVHVLVVTSGGLGPTPDDVTRHAAARALGVELEHHEPSWSSIVALFAERGRVPTDGNRRQALFPAGATVLENDRGTAPGFVCTTERADGSPGLLASLPGPPGELQPMARAGLFPRVTKDLVVESERPVVGRLSLWGIGESDFAAAAGDWLDRATDPVMGVCARAGVLVLKATSKGDGARARVDARIDEMRARFASRVVSSDHAELEETLVAELRAAGLKLAVAESCTGGRLAGALTDVPGASAVFEAGFVTYADRIKSSVLGVPEELLRTHGAVSAPVAAAMARGARERSGADLGVSTTGVAGPDGGSAEKPVGLVVFGLATADGAVTLTRRFPAVGRERIRRYAVQQALALALWAVRGRLAELDIQPEA</sequence>
<dbReference type="Gene3D" id="3.40.980.10">
    <property type="entry name" value="MoaB/Mog-like domain"/>
    <property type="match status" value="1"/>
</dbReference>
<dbReference type="PANTHER" id="PTHR13939:SF0">
    <property type="entry name" value="NMN AMIDOHYDROLASE-LIKE PROTEIN YFAY"/>
    <property type="match status" value="1"/>
</dbReference>
<dbReference type="Pfam" id="PF00994">
    <property type="entry name" value="MoCF_biosynth"/>
    <property type="match status" value="1"/>
</dbReference>
<dbReference type="RefSeq" id="WP_145185867.1">
    <property type="nucleotide sequence ID" value="NZ_CP036290.1"/>
</dbReference>
<dbReference type="InterPro" id="IPR008135">
    <property type="entry name" value="Competence-induced_CinA"/>
</dbReference>
<dbReference type="Proteomes" id="UP000319342">
    <property type="component" value="Chromosome"/>
</dbReference>
<keyword evidence="4" id="KW-1185">Reference proteome</keyword>
<dbReference type="InterPro" id="IPR008136">
    <property type="entry name" value="CinA_C"/>
</dbReference>
<dbReference type="SUPFAM" id="SSF142433">
    <property type="entry name" value="CinA-like"/>
    <property type="match status" value="1"/>
</dbReference>
<dbReference type="GO" id="GO:0016787">
    <property type="term" value="F:hydrolase activity"/>
    <property type="evidence" value="ECO:0007669"/>
    <property type="project" value="UniProtKB-KW"/>
</dbReference>
<evidence type="ECO:0000313" key="4">
    <source>
        <dbReference type="Proteomes" id="UP000319342"/>
    </source>
</evidence>
<dbReference type="InterPro" id="IPR036425">
    <property type="entry name" value="MoaB/Mog-like_dom_sf"/>
</dbReference>
<organism evidence="3 4">
    <name type="scientific">Rohdeia mirabilis</name>
    <dbReference type="NCBI Taxonomy" id="2528008"/>
    <lineage>
        <taxon>Bacteria</taxon>
        <taxon>Pseudomonadati</taxon>
        <taxon>Planctomycetota</taxon>
        <taxon>Planctomycetia</taxon>
        <taxon>Planctomycetia incertae sedis</taxon>
        <taxon>Rohdeia</taxon>
    </lineage>
</organism>
<gene>
    <name evidence="3" type="primary">pncC</name>
    <name evidence="3" type="ORF">Pla163_15130</name>
</gene>
<dbReference type="SUPFAM" id="SSF53218">
    <property type="entry name" value="Molybdenum cofactor biosynthesis proteins"/>
    <property type="match status" value="1"/>
</dbReference>
<dbReference type="OrthoDB" id="9801454at2"/>
<dbReference type="CDD" id="cd00885">
    <property type="entry name" value="cinA"/>
    <property type="match status" value="1"/>
</dbReference>
<comment type="similarity">
    <text evidence="1">Belongs to the CinA family.</text>
</comment>
<dbReference type="PANTHER" id="PTHR13939">
    <property type="entry name" value="NICOTINAMIDE-NUCLEOTIDE AMIDOHYDROLASE PNCC"/>
    <property type="match status" value="1"/>
</dbReference>
<accession>A0A518CYW4</accession>
<evidence type="ECO:0000256" key="1">
    <source>
        <dbReference type="HAMAP-Rule" id="MF_00226"/>
    </source>
</evidence>
<evidence type="ECO:0000259" key="2">
    <source>
        <dbReference type="SMART" id="SM00852"/>
    </source>
</evidence>
<dbReference type="NCBIfam" id="TIGR00199">
    <property type="entry name" value="PncC_domain"/>
    <property type="match status" value="1"/>
</dbReference>
<keyword evidence="3" id="KW-0378">Hydrolase</keyword>
<dbReference type="InterPro" id="IPR036653">
    <property type="entry name" value="CinA-like_C"/>
</dbReference>
<dbReference type="Gene3D" id="3.90.950.20">
    <property type="entry name" value="CinA-like"/>
    <property type="match status" value="1"/>
</dbReference>
<dbReference type="EMBL" id="CP036290">
    <property type="protein sequence ID" value="QDU84406.1"/>
    <property type="molecule type" value="Genomic_DNA"/>
</dbReference>
<dbReference type="PIRSF" id="PIRSF006728">
    <property type="entry name" value="CinA"/>
    <property type="match status" value="1"/>
</dbReference>
<dbReference type="Pfam" id="PF02464">
    <property type="entry name" value="CinA"/>
    <property type="match status" value="1"/>
</dbReference>
<feature type="domain" description="MoaB/Mog" evidence="2">
    <location>
        <begin position="14"/>
        <end position="185"/>
    </location>
</feature>
<protein>
    <recommendedName>
        <fullName evidence="1">CinA-like protein</fullName>
    </recommendedName>
</protein>
<evidence type="ECO:0000313" key="3">
    <source>
        <dbReference type="EMBL" id="QDU84406.1"/>
    </source>
</evidence>
<dbReference type="AlphaFoldDB" id="A0A518CYW4"/>
<name>A0A518CYW4_9BACT</name>
<dbReference type="HAMAP" id="MF_00226_B">
    <property type="entry name" value="CinA_B"/>
    <property type="match status" value="1"/>
</dbReference>
<dbReference type="InterPro" id="IPR001453">
    <property type="entry name" value="MoaB/Mog_dom"/>
</dbReference>
<dbReference type="InterPro" id="IPR050101">
    <property type="entry name" value="CinA"/>
</dbReference>
<reference evidence="3 4" key="1">
    <citation type="submission" date="2019-02" db="EMBL/GenBank/DDBJ databases">
        <title>Deep-cultivation of Planctomycetes and their phenomic and genomic characterization uncovers novel biology.</title>
        <authorList>
            <person name="Wiegand S."/>
            <person name="Jogler M."/>
            <person name="Boedeker C."/>
            <person name="Pinto D."/>
            <person name="Vollmers J."/>
            <person name="Rivas-Marin E."/>
            <person name="Kohn T."/>
            <person name="Peeters S.H."/>
            <person name="Heuer A."/>
            <person name="Rast P."/>
            <person name="Oberbeckmann S."/>
            <person name="Bunk B."/>
            <person name="Jeske O."/>
            <person name="Meyerdierks A."/>
            <person name="Storesund J.E."/>
            <person name="Kallscheuer N."/>
            <person name="Luecker S."/>
            <person name="Lage O.M."/>
            <person name="Pohl T."/>
            <person name="Merkel B.J."/>
            <person name="Hornburger P."/>
            <person name="Mueller R.-W."/>
            <person name="Bruemmer F."/>
            <person name="Labrenz M."/>
            <person name="Spormann A.M."/>
            <person name="Op den Camp H."/>
            <person name="Overmann J."/>
            <person name="Amann R."/>
            <person name="Jetten M.S.M."/>
            <person name="Mascher T."/>
            <person name="Medema M.H."/>
            <person name="Devos D.P."/>
            <person name="Kaster A.-K."/>
            <person name="Ovreas L."/>
            <person name="Rohde M."/>
            <person name="Galperin M.Y."/>
            <person name="Jogler C."/>
        </authorList>
    </citation>
    <scope>NUCLEOTIDE SEQUENCE [LARGE SCALE GENOMIC DNA]</scope>
    <source>
        <strain evidence="3 4">Pla163</strain>
    </source>
</reference>
<proteinExistence type="inferred from homology"/>